<evidence type="ECO:0000313" key="2">
    <source>
        <dbReference type="Proteomes" id="UP000053259"/>
    </source>
</evidence>
<dbReference type="HOGENOM" id="CLU_041310_0_0_1"/>
<dbReference type="EMBL" id="KN847568">
    <property type="protein sequence ID" value="KIW00030.1"/>
    <property type="molecule type" value="Genomic_DNA"/>
</dbReference>
<evidence type="ECO:0000313" key="1">
    <source>
        <dbReference type="EMBL" id="KIW00030.1"/>
    </source>
</evidence>
<dbReference type="Proteomes" id="UP000053259">
    <property type="component" value="Unassembled WGS sequence"/>
</dbReference>
<dbReference type="OrthoDB" id="3539644at2759"/>
<accession>A0A0D2A173</accession>
<organism evidence="1 2">
    <name type="scientific">Verruconis gallopava</name>
    <dbReference type="NCBI Taxonomy" id="253628"/>
    <lineage>
        <taxon>Eukaryota</taxon>
        <taxon>Fungi</taxon>
        <taxon>Dikarya</taxon>
        <taxon>Ascomycota</taxon>
        <taxon>Pezizomycotina</taxon>
        <taxon>Dothideomycetes</taxon>
        <taxon>Pleosporomycetidae</taxon>
        <taxon>Venturiales</taxon>
        <taxon>Sympoventuriaceae</taxon>
        <taxon>Verruconis</taxon>
    </lineage>
</organism>
<sequence>MGGKSELRPGPFRLERPHNSSCFKRACHVVFATAAVGFVFLQVSRSFFRAGVSGECPQSGSDIDCQQTPLPTGIDTERKYCPSLSERSETYEFKNLTSFSLLEGFGLFANDAPWDSNVNGSIFFRPGKADQSADIRVDISLNSSSESIIQKTQIEQLEESLLVTFPAKANDSSAPNRWCLDFVIDVFVRPGTELQHLGLDASVSQVLVQEGIDLRVVQTSISVTFGTLRVEAPFQSSHTSIHMRYGSVFGNYTVEDSLNIRTNFGAVVASIAPISAMSRTDVPSILDITSESGLIHVEYPYAGFGHIFERPYFTTIATETGSVRGRYLLGAETSIKSSSGSIDADILPYLVTNFSTLITNSTLGSQHFRLVIPEKSHITSIGNLRSTHVTTAGQLRMQYPEQWEGSLYGETTVGSIRVEGKLDHIKEGSKGVVGRWVKALKGQGGSNMTFRTTFGRAYLSFGST</sequence>
<name>A0A0D2A173_9PEZI</name>
<dbReference type="GeneID" id="27316355"/>
<proteinExistence type="predicted"/>
<dbReference type="AlphaFoldDB" id="A0A0D2A173"/>
<keyword evidence="2" id="KW-1185">Reference proteome</keyword>
<reference evidence="1 2" key="1">
    <citation type="submission" date="2015-01" db="EMBL/GenBank/DDBJ databases">
        <title>The Genome Sequence of Ochroconis gallopava CBS43764.</title>
        <authorList>
            <consortium name="The Broad Institute Genomics Platform"/>
            <person name="Cuomo C."/>
            <person name="de Hoog S."/>
            <person name="Gorbushina A."/>
            <person name="Stielow B."/>
            <person name="Teixiera M."/>
            <person name="Abouelleil A."/>
            <person name="Chapman S.B."/>
            <person name="Priest M."/>
            <person name="Young S.K."/>
            <person name="Wortman J."/>
            <person name="Nusbaum C."/>
            <person name="Birren B."/>
        </authorList>
    </citation>
    <scope>NUCLEOTIDE SEQUENCE [LARGE SCALE GENOMIC DNA]</scope>
    <source>
        <strain evidence="1 2">CBS 43764</strain>
    </source>
</reference>
<dbReference type="VEuPathDB" id="FungiDB:PV09_08382"/>
<evidence type="ECO:0008006" key="3">
    <source>
        <dbReference type="Google" id="ProtNLM"/>
    </source>
</evidence>
<gene>
    <name evidence="1" type="ORF">PV09_08382</name>
</gene>
<dbReference type="InParanoid" id="A0A0D2A173"/>
<protein>
    <recommendedName>
        <fullName evidence="3">Adhesin domain-containing protein</fullName>
    </recommendedName>
</protein>
<dbReference type="RefSeq" id="XP_016209899.1">
    <property type="nucleotide sequence ID" value="XM_016362264.1"/>
</dbReference>